<evidence type="ECO:0000313" key="1">
    <source>
        <dbReference type="EMBL" id="KKK91026.1"/>
    </source>
</evidence>
<organism evidence="1">
    <name type="scientific">marine sediment metagenome</name>
    <dbReference type="NCBI Taxonomy" id="412755"/>
    <lineage>
        <taxon>unclassified sequences</taxon>
        <taxon>metagenomes</taxon>
        <taxon>ecological metagenomes</taxon>
    </lineage>
</organism>
<dbReference type="AlphaFoldDB" id="A0A0F9C2Z5"/>
<dbReference type="EMBL" id="LAZR01048836">
    <property type="protein sequence ID" value="KKK91026.1"/>
    <property type="molecule type" value="Genomic_DNA"/>
</dbReference>
<accession>A0A0F9C2Z5</accession>
<reference evidence="1" key="1">
    <citation type="journal article" date="2015" name="Nature">
        <title>Complex archaea that bridge the gap between prokaryotes and eukaryotes.</title>
        <authorList>
            <person name="Spang A."/>
            <person name="Saw J.H."/>
            <person name="Jorgensen S.L."/>
            <person name="Zaremba-Niedzwiedzka K."/>
            <person name="Martijn J."/>
            <person name="Lind A.E."/>
            <person name="van Eijk R."/>
            <person name="Schleper C."/>
            <person name="Guy L."/>
            <person name="Ettema T.J."/>
        </authorList>
    </citation>
    <scope>NUCLEOTIDE SEQUENCE</scope>
</reference>
<comment type="caution">
    <text evidence="1">The sequence shown here is derived from an EMBL/GenBank/DDBJ whole genome shotgun (WGS) entry which is preliminary data.</text>
</comment>
<sequence>MTVGMLVVAVLSIGLTLATSAVQDRLGMQDRTADSAARLNAVEGRVDRVEHTLEKMLTKELFA</sequence>
<protein>
    <submittedName>
        <fullName evidence="1">Uncharacterized protein</fullName>
    </submittedName>
</protein>
<feature type="non-terminal residue" evidence="1">
    <location>
        <position position="63"/>
    </location>
</feature>
<gene>
    <name evidence="1" type="ORF">LCGC14_2717080</name>
</gene>
<name>A0A0F9C2Z5_9ZZZZ</name>
<proteinExistence type="predicted"/>